<accession>A0A939GN28</accession>
<organism evidence="1 2">
    <name type="scientific">Fibrella rubiginis</name>
    <dbReference type="NCBI Taxonomy" id="2817060"/>
    <lineage>
        <taxon>Bacteria</taxon>
        <taxon>Pseudomonadati</taxon>
        <taxon>Bacteroidota</taxon>
        <taxon>Cytophagia</taxon>
        <taxon>Cytophagales</taxon>
        <taxon>Spirosomataceae</taxon>
        <taxon>Fibrella</taxon>
    </lineage>
</organism>
<sequence length="121" mass="13831">MIVNGQSVDETMTTQVKRLMAIQQDDLTVHYRMRKDTLTGTLDFVWRANSDDTNPVIEWNAYRFEVYTSPAGQKGVLMIGNRRCTYGYEIVPFLGAFCTERLQILSSLSLFKTPTIAQVNQ</sequence>
<evidence type="ECO:0000313" key="2">
    <source>
        <dbReference type="Proteomes" id="UP000664034"/>
    </source>
</evidence>
<dbReference type="EMBL" id="JAFMYV010000014">
    <property type="protein sequence ID" value="MBO0939467.1"/>
    <property type="molecule type" value="Genomic_DNA"/>
</dbReference>
<name>A0A939GN28_9BACT</name>
<protein>
    <submittedName>
        <fullName evidence="1">Uncharacterized protein</fullName>
    </submittedName>
</protein>
<dbReference type="RefSeq" id="WP_207366993.1">
    <property type="nucleotide sequence ID" value="NZ_JAFMYV010000014.1"/>
</dbReference>
<dbReference type="AlphaFoldDB" id="A0A939GN28"/>
<reference evidence="1" key="1">
    <citation type="submission" date="2021-03" db="EMBL/GenBank/DDBJ databases">
        <title>Fibrella sp. HMF5335 genome sequencing and assembly.</title>
        <authorList>
            <person name="Kang H."/>
            <person name="Kim H."/>
            <person name="Bae S."/>
            <person name="Joh K."/>
        </authorList>
    </citation>
    <scope>NUCLEOTIDE SEQUENCE</scope>
    <source>
        <strain evidence="1">HMF5335</strain>
    </source>
</reference>
<dbReference type="Proteomes" id="UP000664034">
    <property type="component" value="Unassembled WGS sequence"/>
</dbReference>
<comment type="caution">
    <text evidence="1">The sequence shown here is derived from an EMBL/GenBank/DDBJ whole genome shotgun (WGS) entry which is preliminary data.</text>
</comment>
<gene>
    <name evidence="1" type="ORF">J2I47_23155</name>
</gene>
<keyword evidence="2" id="KW-1185">Reference proteome</keyword>
<proteinExistence type="predicted"/>
<evidence type="ECO:0000313" key="1">
    <source>
        <dbReference type="EMBL" id="MBO0939467.1"/>
    </source>
</evidence>